<evidence type="ECO:0000256" key="4">
    <source>
        <dbReference type="SAM" id="MobiDB-lite"/>
    </source>
</evidence>
<evidence type="ECO:0000259" key="5">
    <source>
        <dbReference type="Pfam" id="PF02114"/>
    </source>
</evidence>
<evidence type="ECO:0000313" key="7">
    <source>
        <dbReference type="Proteomes" id="UP001552299"/>
    </source>
</evidence>
<dbReference type="Pfam" id="PF02114">
    <property type="entry name" value="Phosducin"/>
    <property type="match status" value="1"/>
</dbReference>
<dbReference type="PANTHER" id="PTHR45809:SF3">
    <property type="entry name" value="VIRAL IAP-ASSOCIATED FACTOR HOMOLOG"/>
    <property type="match status" value="1"/>
</dbReference>
<dbReference type="Gene3D" id="3.40.30.10">
    <property type="entry name" value="Glutaredoxin"/>
    <property type="match status" value="1"/>
</dbReference>
<comment type="similarity">
    <text evidence="1">Belongs to the phosducin family.</text>
</comment>
<sequence>MDYHFVYKDVEGTSTEWDDIQRRLGNLPPKPEIFKPPPFAPSEDPELRLKSKDWIDERTAEELDGLEDDPDNDDNRFLEEYRKRRLAEMQAAARVARFGTVLLITGSDFVREVSQAPSDVWVVVLLFKDGIQGCELLLQCLEELAARYPGTKFVKIISTDCIPKYPDHNLPTILVYNNGAVKGTYVGLHHFGSRRCTPEVQVFKGMVLRDVFTWSSMVDGYWKNGMVLEARQAFEAMPVKNVVSWTAMIQGYAKIGDLEEGLQLLSQMRKENVNANSGGANL</sequence>
<reference evidence="6 7" key="1">
    <citation type="journal article" date="2024" name="Plant Biotechnol. J.">
        <title>Dendrobium thyrsiflorum genome and its molecular insights into genes involved in important horticultural traits.</title>
        <authorList>
            <person name="Chen B."/>
            <person name="Wang J.Y."/>
            <person name="Zheng P.J."/>
            <person name="Li K.L."/>
            <person name="Liang Y.M."/>
            <person name="Chen X.F."/>
            <person name="Zhang C."/>
            <person name="Zhao X."/>
            <person name="He X."/>
            <person name="Zhang G.Q."/>
            <person name="Liu Z.J."/>
            <person name="Xu Q."/>
        </authorList>
    </citation>
    <scope>NUCLEOTIDE SEQUENCE [LARGE SCALE GENOMIC DNA]</scope>
    <source>
        <strain evidence="6">GZMU011</strain>
    </source>
</reference>
<dbReference type="InterPro" id="IPR036249">
    <property type="entry name" value="Thioredoxin-like_sf"/>
</dbReference>
<feature type="repeat" description="PPR" evidence="3">
    <location>
        <begin position="241"/>
        <end position="275"/>
    </location>
</feature>
<dbReference type="NCBIfam" id="TIGR00756">
    <property type="entry name" value="PPR"/>
    <property type="match status" value="2"/>
</dbReference>
<dbReference type="PANTHER" id="PTHR45809">
    <property type="entry name" value="VIRAL IAP-ASSOCIATED FACTOR HOMOLOG"/>
    <property type="match status" value="1"/>
</dbReference>
<proteinExistence type="inferred from homology"/>
<dbReference type="AlphaFoldDB" id="A0ABD0U2J0"/>
<dbReference type="Proteomes" id="UP001552299">
    <property type="component" value="Unassembled WGS sequence"/>
</dbReference>
<dbReference type="SUPFAM" id="SSF52833">
    <property type="entry name" value="Thioredoxin-like"/>
    <property type="match status" value="1"/>
</dbReference>
<dbReference type="InterPro" id="IPR051498">
    <property type="entry name" value="Phosducin-like_chap/apop_reg"/>
</dbReference>
<dbReference type="Pfam" id="PF13041">
    <property type="entry name" value="PPR_2"/>
    <property type="match status" value="1"/>
</dbReference>
<feature type="region of interest" description="Disordered" evidence="4">
    <location>
        <begin position="27"/>
        <end position="53"/>
    </location>
</feature>
<evidence type="ECO:0000313" key="6">
    <source>
        <dbReference type="EMBL" id="KAL0906117.1"/>
    </source>
</evidence>
<evidence type="ECO:0000256" key="1">
    <source>
        <dbReference type="ARBA" id="ARBA00009686"/>
    </source>
</evidence>
<keyword evidence="7" id="KW-1185">Reference proteome</keyword>
<organism evidence="6 7">
    <name type="scientific">Dendrobium thyrsiflorum</name>
    <name type="common">Pinecone-like raceme dendrobium</name>
    <name type="synonym">Orchid</name>
    <dbReference type="NCBI Taxonomy" id="117978"/>
    <lineage>
        <taxon>Eukaryota</taxon>
        <taxon>Viridiplantae</taxon>
        <taxon>Streptophyta</taxon>
        <taxon>Embryophyta</taxon>
        <taxon>Tracheophyta</taxon>
        <taxon>Spermatophyta</taxon>
        <taxon>Magnoliopsida</taxon>
        <taxon>Liliopsida</taxon>
        <taxon>Asparagales</taxon>
        <taxon>Orchidaceae</taxon>
        <taxon>Epidendroideae</taxon>
        <taxon>Malaxideae</taxon>
        <taxon>Dendrobiinae</taxon>
        <taxon>Dendrobium</taxon>
    </lineage>
</organism>
<gene>
    <name evidence="6" type="ORF">M5K25_024582</name>
</gene>
<feature type="domain" description="Phosducin" evidence="5">
    <location>
        <begin position="69"/>
        <end position="187"/>
    </location>
</feature>
<evidence type="ECO:0000256" key="3">
    <source>
        <dbReference type="PROSITE-ProRule" id="PRU00708"/>
    </source>
</evidence>
<dbReference type="InterPro" id="IPR011990">
    <property type="entry name" value="TPR-like_helical_dom_sf"/>
</dbReference>
<accession>A0ABD0U2J0</accession>
<dbReference type="EMBL" id="JANQDX010000018">
    <property type="protein sequence ID" value="KAL0906117.1"/>
    <property type="molecule type" value="Genomic_DNA"/>
</dbReference>
<protein>
    <recommendedName>
        <fullName evidence="5">Phosducin domain-containing protein</fullName>
    </recommendedName>
</protein>
<name>A0ABD0U2J0_DENTH</name>
<comment type="caution">
    <text evidence="6">The sequence shown here is derived from an EMBL/GenBank/DDBJ whole genome shotgun (WGS) entry which is preliminary data.</text>
</comment>
<evidence type="ECO:0000256" key="2">
    <source>
        <dbReference type="ARBA" id="ARBA00022737"/>
    </source>
</evidence>
<dbReference type="InterPro" id="IPR002885">
    <property type="entry name" value="PPR_rpt"/>
</dbReference>
<keyword evidence="2" id="KW-0677">Repeat</keyword>
<feature type="compositionally biased region" description="Pro residues" evidence="4">
    <location>
        <begin position="28"/>
        <end position="40"/>
    </location>
</feature>
<dbReference type="PROSITE" id="PS51375">
    <property type="entry name" value="PPR"/>
    <property type="match status" value="2"/>
</dbReference>
<feature type="repeat" description="PPR" evidence="3">
    <location>
        <begin position="210"/>
        <end position="240"/>
    </location>
</feature>
<dbReference type="InterPro" id="IPR024253">
    <property type="entry name" value="Phosducin_thioredoxin-like_dom"/>
</dbReference>
<dbReference type="CDD" id="cd02988">
    <property type="entry name" value="Phd_like_VIAF"/>
    <property type="match status" value="1"/>
</dbReference>
<dbReference type="Gene3D" id="1.25.40.10">
    <property type="entry name" value="Tetratricopeptide repeat domain"/>
    <property type="match status" value="1"/>
</dbReference>